<evidence type="ECO:0000259" key="8">
    <source>
        <dbReference type="Pfam" id="PF01850"/>
    </source>
</evidence>
<evidence type="ECO:0000256" key="7">
    <source>
        <dbReference type="ARBA" id="ARBA00038093"/>
    </source>
</evidence>
<sequence>MILVDTSIWSLAFRKKQKTNTDMHIITELSELILNGRVVVIGAIRQEILSGLRDELQFQKLKNKLSIFKDIEVITQDYECAAQFYNQCRRHGIQGSHIDFLICAIAVRHRLEVFTLDQDFKHYQSYIGDCLSIYEPKS</sequence>
<dbReference type="GO" id="GO:0016787">
    <property type="term" value="F:hydrolase activity"/>
    <property type="evidence" value="ECO:0007669"/>
    <property type="project" value="UniProtKB-KW"/>
</dbReference>
<comment type="similarity">
    <text evidence="7">Belongs to the PINc/VapC protein family.</text>
</comment>
<keyword evidence="2" id="KW-1277">Toxin-antitoxin system</keyword>
<name>A0A240E9V7_9GAMM</name>
<organism evidence="9 10">
    <name type="scientific">Acinetobacter puyangensis</name>
    <dbReference type="NCBI Taxonomy" id="1096779"/>
    <lineage>
        <taxon>Bacteria</taxon>
        <taxon>Pseudomonadati</taxon>
        <taxon>Pseudomonadota</taxon>
        <taxon>Gammaproteobacteria</taxon>
        <taxon>Moraxellales</taxon>
        <taxon>Moraxellaceae</taxon>
        <taxon>Acinetobacter</taxon>
    </lineage>
</organism>
<keyword evidence="10" id="KW-1185">Reference proteome</keyword>
<dbReference type="PANTHER" id="PTHR33653">
    <property type="entry name" value="RIBONUCLEASE VAPC2"/>
    <property type="match status" value="1"/>
</dbReference>
<dbReference type="InterPro" id="IPR029060">
    <property type="entry name" value="PIN-like_dom_sf"/>
</dbReference>
<reference evidence="10" key="1">
    <citation type="submission" date="2016-09" db="EMBL/GenBank/DDBJ databases">
        <authorList>
            <person name="Varghese N."/>
            <person name="Submissions S."/>
        </authorList>
    </citation>
    <scope>NUCLEOTIDE SEQUENCE [LARGE SCALE GENOMIC DNA]</scope>
    <source>
        <strain evidence="10">ANC 4466</strain>
    </source>
</reference>
<dbReference type="Pfam" id="PF01850">
    <property type="entry name" value="PIN"/>
    <property type="match status" value="1"/>
</dbReference>
<dbReference type="GO" id="GO:0004518">
    <property type="term" value="F:nuclease activity"/>
    <property type="evidence" value="ECO:0007669"/>
    <property type="project" value="UniProtKB-KW"/>
</dbReference>
<keyword evidence="6" id="KW-0460">Magnesium</keyword>
<proteinExistence type="inferred from homology"/>
<dbReference type="Gene3D" id="3.40.50.1010">
    <property type="entry name" value="5'-nuclease"/>
    <property type="match status" value="1"/>
</dbReference>
<keyword evidence="4" id="KW-0479">Metal-binding</keyword>
<dbReference type="OrthoDB" id="9811788at2"/>
<dbReference type="PANTHER" id="PTHR33653:SF1">
    <property type="entry name" value="RIBONUCLEASE VAPC2"/>
    <property type="match status" value="1"/>
</dbReference>
<evidence type="ECO:0000313" key="9">
    <source>
        <dbReference type="EMBL" id="SNX44989.1"/>
    </source>
</evidence>
<dbReference type="AlphaFoldDB" id="A0A240E9V7"/>
<dbReference type="RefSeq" id="WP_097079191.1">
    <property type="nucleotide sequence ID" value="NZ_BAABHT010000009.1"/>
</dbReference>
<comment type="cofactor">
    <cofactor evidence="1">
        <name>Mg(2+)</name>
        <dbReference type="ChEBI" id="CHEBI:18420"/>
    </cofactor>
</comment>
<dbReference type="CDD" id="cd18757">
    <property type="entry name" value="PIN_MtVapC3-like"/>
    <property type="match status" value="1"/>
</dbReference>
<dbReference type="InterPro" id="IPR050556">
    <property type="entry name" value="Type_II_TA_system_RNase"/>
</dbReference>
<dbReference type="EMBL" id="OANT01000004">
    <property type="protein sequence ID" value="SNX44989.1"/>
    <property type="molecule type" value="Genomic_DNA"/>
</dbReference>
<keyword evidence="3" id="KW-0540">Nuclease</keyword>
<dbReference type="SUPFAM" id="SSF88723">
    <property type="entry name" value="PIN domain-like"/>
    <property type="match status" value="1"/>
</dbReference>
<evidence type="ECO:0000256" key="2">
    <source>
        <dbReference type="ARBA" id="ARBA00022649"/>
    </source>
</evidence>
<dbReference type="InterPro" id="IPR002716">
    <property type="entry name" value="PIN_dom"/>
</dbReference>
<evidence type="ECO:0000256" key="3">
    <source>
        <dbReference type="ARBA" id="ARBA00022722"/>
    </source>
</evidence>
<protein>
    <recommendedName>
        <fullName evidence="8">PIN domain-containing protein</fullName>
    </recommendedName>
</protein>
<evidence type="ECO:0000256" key="6">
    <source>
        <dbReference type="ARBA" id="ARBA00022842"/>
    </source>
</evidence>
<evidence type="ECO:0000256" key="4">
    <source>
        <dbReference type="ARBA" id="ARBA00022723"/>
    </source>
</evidence>
<dbReference type="GO" id="GO:0046872">
    <property type="term" value="F:metal ion binding"/>
    <property type="evidence" value="ECO:0007669"/>
    <property type="project" value="UniProtKB-KW"/>
</dbReference>
<evidence type="ECO:0000256" key="1">
    <source>
        <dbReference type="ARBA" id="ARBA00001946"/>
    </source>
</evidence>
<feature type="domain" description="PIN" evidence="8">
    <location>
        <begin position="2"/>
        <end position="123"/>
    </location>
</feature>
<evidence type="ECO:0000313" key="10">
    <source>
        <dbReference type="Proteomes" id="UP000219042"/>
    </source>
</evidence>
<gene>
    <name evidence="9" type="ORF">SAMN05421731_104355</name>
</gene>
<evidence type="ECO:0000256" key="5">
    <source>
        <dbReference type="ARBA" id="ARBA00022801"/>
    </source>
</evidence>
<keyword evidence="5" id="KW-0378">Hydrolase</keyword>
<dbReference type="Proteomes" id="UP000219042">
    <property type="component" value="Unassembled WGS sequence"/>
</dbReference>
<accession>A0A240E9V7</accession>